<dbReference type="InterPro" id="IPR043690">
    <property type="entry name" value="RimI"/>
</dbReference>
<comment type="caution">
    <text evidence="1">Lacks conserved residue(s) required for the propagation of feature annotation.</text>
</comment>
<dbReference type="GO" id="GO:0005840">
    <property type="term" value="C:ribosome"/>
    <property type="evidence" value="ECO:0007669"/>
    <property type="project" value="UniProtKB-KW"/>
</dbReference>
<feature type="domain" description="N-acetyltransferase" evidence="3">
    <location>
        <begin position="5"/>
        <end position="149"/>
    </location>
</feature>
<keyword evidence="4" id="KW-0687">Ribonucleoprotein</keyword>
<dbReference type="CDD" id="cd04301">
    <property type="entry name" value="NAT_SF"/>
    <property type="match status" value="1"/>
</dbReference>
<dbReference type="InterPro" id="IPR000182">
    <property type="entry name" value="GNAT_dom"/>
</dbReference>
<dbReference type="Gene3D" id="3.40.630.30">
    <property type="match status" value="1"/>
</dbReference>
<keyword evidence="1 2" id="KW-0963">Cytoplasm</keyword>
<evidence type="ECO:0000313" key="5">
    <source>
        <dbReference type="Proteomes" id="UP001241056"/>
    </source>
</evidence>
<feature type="active site" description="Proton acceptor" evidence="1">
    <location>
        <position position="105"/>
    </location>
</feature>
<dbReference type="Proteomes" id="UP001241056">
    <property type="component" value="Unassembled WGS sequence"/>
</dbReference>
<keyword evidence="4" id="KW-0689">Ribosomal protein</keyword>
<dbReference type="InterPro" id="IPR006464">
    <property type="entry name" value="AcTrfase_RimI/Ard1"/>
</dbReference>
<evidence type="ECO:0000313" key="4">
    <source>
        <dbReference type="EMBL" id="MDM7856829.1"/>
    </source>
</evidence>
<proteinExistence type="inferred from homology"/>
<feature type="binding site" evidence="1">
    <location>
        <position position="110"/>
    </location>
    <ligand>
        <name>acetyl-CoA</name>
        <dbReference type="ChEBI" id="CHEBI:57288"/>
    </ligand>
</feature>
<keyword evidence="5" id="KW-1185">Reference proteome</keyword>
<dbReference type="EMBL" id="JAUCDY010000001">
    <property type="protein sequence ID" value="MDM7856829.1"/>
    <property type="molecule type" value="Genomic_DNA"/>
</dbReference>
<dbReference type="NCBIfam" id="TIGR01575">
    <property type="entry name" value="rimI"/>
    <property type="match status" value="1"/>
</dbReference>
<name>A0ABT7SMS6_9GAMM</name>
<dbReference type="GO" id="GO:0008999">
    <property type="term" value="F:protein-N-terminal-alanine acetyltransferase activity"/>
    <property type="evidence" value="ECO:0007669"/>
    <property type="project" value="UniProtKB-EC"/>
</dbReference>
<keyword evidence="1 4" id="KW-0808">Transferase</keyword>
<comment type="function">
    <text evidence="1 2">Acetylates the N-terminal alanine of ribosomal protein bS18.</text>
</comment>
<protein>
    <recommendedName>
        <fullName evidence="1 2">[Ribosomal protein bS18]-alanine N-acetyltransferase</fullName>
        <ecNumber evidence="1 2">2.3.1.266</ecNumber>
    </recommendedName>
</protein>
<dbReference type="InterPro" id="IPR016181">
    <property type="entry name" value="Acyl_CoA_acyltransferase"/>
</dbReference>
<dbReference type="EC" id="2.3.1.266" evidence="1 2"/>
<gene>
    <name evidence="1 4" type="primary">rimI</name>
    <name evidence="4" type="ORF">QEZ41_00830</name>
</gene>
<comment type="subcellular location">
    <subcellularLocation>
        <location evidence="1 2">Cytoplasm</location>
    </subcellularLocation>
</comment>
<comment type="caution">
    <text evidence="4">The sequence shown here is derived from an EMBL/GenBank/DDBJ whole genome shotgun (WGS) entry which is preliminary data.</text>
</comment>
<evidence type="ECO:0000259" key="3">
    <source>
        <dbReference type="PROSITE" id="PS51186"/>
    </source>
</evidence>
<evidence type="ECO:0000256" key="1">
    <source>
        <dbReference type="HAMAP-Rule" id="MF_02210"/>
    </source>
</evidence>
<reference evidence="4 5" key="1">
    <citation type="submission" date="2023-06" db="EMBL/GenBank/DDBJ databases">
        <title>Thiopseudomonas sp. CY1220 draft genome sequence.</title>
        <authorList>
            <person name="Zhao G."/>
            <person name="An M."/>
        </authorList>
    </citation>
    <scope>NUCLEOTIDE SEQUENCE [LARGE SCALE GENOMIC DNA]</scope>
    <source>
        <strain evidence="4 5">CY1220</strain>
    </source>
</reference>
<dbReference type="PROSITE" id="PS51186">
    <property type="entry name" value="GNAT"/>
    <property type="match status" value="1"/>
</dbReference>
<dbReference type="PANTHER" id="PTHR43617">
    <property type="entry name" value="L-AMINO ACID N-ACETYLTRANSFERASE"/>
    <property type="match status" value="1"/>
</dbReference>
<keyword evidence="1 4" id="KW-0012">Acyltransferase</keyword>
<dbReference type="Pfam" id="PF00583">
    <property type="entry name" value="Acetyltransf_1"/>
    <property type="match status" value="1"/>
</dbReference>
<comment type="similarity">
    <text evidence="1 2">Belongs to the acetyltransferase family. RimI subfamily.</text>
</comment>
<sequence>MMTEIRFRPMQAEDLDAVLAIEQRAFSHPWSLNLYQDALRRYQCWIMECGAQHIGHAVMQYIVDEAHLLNIVIGVEQQGQGYGRQLLEFVLEQAEQQGSKECYLELRQSNHAAYALYEQLGFNEIGRRNNYYPAGQGQEDAIVMACTLGV</sequence>
<feature type="active site" description="Proton donor" evidence="1">
    <location>
        <position position="117"/>
    </location>
</feature>
<dbReference type="RefSeq" id="WP_289409706.1">
    <property type="nucleotide sequence ID" value="NZ_JAUCDY010000001.1"/>
</dbReference>
<evidence type="ECO:0000256" key="2">
    <source>
        <dbReference type="RuleBase" id="RU363094"/>
    </source>
</evidence>
<dbReference type="PANTHER" id="PTHR43617:SF35">
    <property type="entry name" value="[RIBOSOMAL PROTEIN BS18]-ALANINE N-ACETYLTRANSFERASE"/>
    <property type="match status" value="1"/>
</dbReference>
<dbReference type="HAMAP" id="MF_02210">
    <property type="entry name" value="RimI"/>
    <property type="match status" value="1"/>
</dbReference>
<accession>A0ABT7SMS6</accession>
<organism evidence="4 5">
    <name type="scientific">Thiopseudomonas acetoxidans</name>
    <dbReference type="NCBI Taxonomy" id="3041622"/>
    <lineage>
        <taxon>Bacteria</taxon>
        <taxon>Pseudomonadati</taxon>
        <taxon>Pseudomonadota</taxon>
        <taxon>Gammaproteobacteria</taxon>
        <taxon>Pseudomonadales</taxon>
        <taxon>Pseudomonadaceae</taxon>
        <taxon>Thiopseudomonas</taxon>
    </lineage>
</organism>
<dbReference type="SUPFAM" id="SSF55729">
    <property type="entry name" value="Acyl-CoA N-acyltransferases (Nat)"/>
    <property type="match status" value="1"/>
</dbReference>
<comment type="catalytic activity">
    <reaction evidence="1 2">
        <text>N-terminal L-alanyl-[ribosomal protein bS18] + acetyl-CoA = N-terminal N(alpha)-acetyl-L-alanyl-[ribosomal protein bS18] + CoA + H(+)</text>
        <dbReference type="Rhea" id="RHEA:43756"/>
        <dbReference type="Rhea" id="RHEA-COMP:10676"/>
        <dbReference type="Rhea" id="RHEA-COMP:10677"/>
        <dbReference type="ChEBI" id="CHEBI:15378"/>
        <dbReference type="ChEBI" id="CHEBI:57287"/>
        <dbReference type="ChEBI" id="CHEBI:57288"/>
        <dbReference type="ChEBI" id="CHEBI:64718"/>
        <dbReference type="ChEBI" id="CHEBI:83683"/>
        <dbReference type="EC" id="2.3.1.266"/>
    </reaction>
</comment>
<dbReference type="InterPro" id="IPR050276">
    <property type="entry name" value="MshD_Acetyltransferase"/>
</dbReference>